<dbReference type="InterPro" id="IPR004477">
    <property type="entry name" value="ComEC_N"/>
</dbReference>
<feature type="transmembrane region" description="Helical" evidence="6">
    <location>
        <begin position="487"/>
        <end position="505"/>
    </location>
</feature>
<dbReference type="Pfam" id="PF13567">
    <property type="entry name" value="DUF4131"/>
    <property type="match status" value="1"/>
</dbReference>
<protein>
    <submittedName>
        <fullName evidence="8">DNA internalization-related competence protein ComEC/Rec2</fullName>
    </submittedName>
</protein>
<keyword evidence="3 6" id="KW-0812">Transmembrane</keyword>
<dbReference type="CDD" id="cd07731">
    <property type="entry name" value="ComA-like_MBL-fold"/>
    <property type="match status" value="1"/>
</dbReference>
<dbReference type="Pfam" id="PF00753">
    <property type="entry name" value="Lactamase_B"/>
    <property type="match status" value="1"/>
</dbReference>
<dbReference type="PANTHER" id="PTHR30619">
    <property type="entry name" value="DNA INTERNALIZATION/COMPETENCE PROTEIN COMEC/REC2"/>
    <property type="match status" value="1"/>
</dbReference>
<organism evidence="8 9">
    <name type="scientific">Aquincola tertiaricarbonis</name>
    <dbReference type="NCBI Taxonomy" id="391953"/>
    <lineage>
        <taxon>Bacteria</taxon>
        <taxon>Pseudomonadati</taxon>
        <taxon>Pseudomonadota</taxon>
        <taxon>Betaproteobacteria</taxon>
        <taxon>Burkholderiales</taxon>
        <taxon>Sphaerotilaceae</taxon>
        <taxon>Aquincola</taxon>
    </lineage>
</organism>
<dbReference type="NCBIfam" id="TIGR00360">
    <property type="entry name" value="ComEC_N-term"/>
    <property type="match status" value="1"/>
</dbReference>
<evidence type="ECO:0000256" key="1">
    <source>
        <dbReference type="ARBA" id="ARBA00004651"/>
    </source>
</evidence>
<evidence type="ECO:0000256" key="5">
    <source>
        <dbReference type="ARBA" id="ARBA00023136"/>
    </source>
</evidence>
<dbReference type="InterPro" id="IPR025405">
    <property type="entry name" value="DUF4131"/>
</dbReference>
<feature type="transmembrane region" description="Helical" evidence="6">
    <location>
        <begin position="314"/>
        <end position="333"/>
    </location>
</feature>
<keyword evidence="9" id="KW-1185">Reference proteome</keyword>
<reference evidence="8" key="1">
    <citation type="submission" date="2022-05" db="EMBL/GenBank/DDBJ databases">
        <title>An RpoN-dependent PEP-CTERM gene is involved in floc formation of an Aquincola tertiaricarbonis strain.</title>
        <authorList>
            <person name="Qiu D."/>
            <person name="Xia M."/>
        </authorList>
    </citation>
    <scope>NUCLEOTIDE SEQUENCE</scope>
    <source>
        <strain evidence="8">RN12</strain>
    </source>
</reference>
<evidence type="ECO:0000256" key="2">
    <source>
        <dbReference type="ARBA" id="ARBA00022475"/>
    </source>
</evidence>
<evidence type="ECO:0000256" key="4">
    <source>
        <dbReference type="ARBA" id="ARBA00022989"/>
    </source>
</evidence>
<evidence type="ECO:0000313" key="8">
    <source>
        <dbReference type="EMBL" id="URI09121.1"/>
    </source>
</evidence>
<dbReference type="EMBL" id="CP097636">
    <property type="protein sequence ID" value="URI09121.1"/>
    <property type="molecule type" value="Genomic_DNA"/>
</dbReference>
<dbReference type="InterPro" id="IPR036866">
    <property type="entry name" value="RibonucZ/Hydroxyglut_hydro"/>
</dbReference>
<dbReference type="InterPro" id="IPR001279">
    <property type="entry name" value="Metallo-B-lactamas"/>
</dbReference>
<dbReference type="Pfam" id="PF03772">
    <property type="entry name" value="Competence"/>
    <property type="match status" value="1"/>
</dbReference>
<dbReference type="RefSeq" id="WP_250197342.1">
    <property type="nucleotide sequence ID" value="NZ_CP097636.1"/>
</dbReference>
<keyword evidence="4 6" id="KW-1133">Transmembrane helix</keyword>
<proteinExistence type="predicted"/>
<dbReference type="InterPro" id="IPR035681">
    <property type="entry name" value="ComA-like_MBL"/>
</dbReference>
<evidence type="ECO:0000256" key="3">
    <source>
        <dbReference type="ARBA" id="ARBA00022692"/>
    </source>
</evidence>
<dbReference type="InterPro" id="IPR052159">
    <property type="entry name" value="Competence_DNA_uptake"/>
</dbReference>
<feature type="transmembrane region" description="Helical" evidence="6">
    <location>
        <begin position="272"/>
        <end position="294"/>
    </location>
</feature>
<evidence type="ECO:0000256" key="6">
    <source>
        <dbReference type="SAM" id="Phobius"/>
    </source>
</evidence>
<feature type="transmembrane region" description="Helical" evidence="6">
    <location>
        <begin position="345"/>
        <end position="368"/>
    </location>
</feature>
<gene>
    <name evidence="8" type="ORF">MW290_26510</name>
</gene>
<evidence type="ECO:0000259" key="7">
    <source>
        <dbReference type="SMART" id="SM00849"/>
    </source>
</evidence>
<sequence>MGGHAAGLQLAGLVVAWLGGVLLACLLPSAWPWWHAAACVAASLPVVLLAACLAWRGRPPRWWLPLAMAGLTGSGLGLSAWRASVVLAEAVPPALENQVLLAEGTVADLPRSVPGGVRFVFEVQAAQHQGRPVLVPRRVLLGWYAGRDEADDAGPAMPVVATGLRAGERWRLPVRLRQPHGLVNPHGFDRELWLFEQGIRATGSVRDGGATPPQRLAPAPWASLAAVRQQARDALMRQVADERSAGVLAALVLGDQAAIEAGDWRLFRDTGVAHLMSISGLHVTMLAWLAAWAIGRVWRRSATALRCGPAPVAARWGGVAVAAAYAAFAGWGVPAQRTVWMLATAAMLAQAGLHWPAPLVLLAAAAVVTAFDPWALLQPGFWLSFAAVGLLMASGPGPHTAPAAPTEADDVPLVPPGLLARLRRHASHASQGLLRAQAVATLGLAPLTLVCFQQLSLVGFVANLLAIPLVTLLVTPLALAGLLLPPLWWLAAAVLQGLAALLQVLQEVPGAVFTVAAAPAWAQLAGLAGGLLGVLRLPWRWRLLGLPLLLPLLWPPPQRPAEGGLEVVAVDIGQGTAVLLRTRRHLLVFDTGPAYGSGPVQAASDGGNDAGARVLLPLLQARGERRIDLLLLSHRDSDHVGGAASLMAGLPVAALLSSLEEGHPLLAGPRPQQRCEAGQHWAWDGVRFEVLHPPAGSYSQPMRPNARSCVLRVVDAVGRSVLLTGDIEAPQEAWLLATQGARLRSDVLLVPHHGSRTSSSPAWLQAVAPRVAVVQAGYLNRFGHPHAAVLARYSEAGIAVVRSDTCGAWTWREGAMSCARQTSQQFWRRPPPSP</sequence>
<dbReference type="SMART" id="SM00849">
    <property type="entry name" value="Lactamase_B"/>
    <property type="match status" value="1"/>
</dbReference>
<dbReference type="Gene3D" id="3.60.15.10">
    <property type="entry name" value="Ribonuclease Z/Hydroxyacylglutathione hydrolase-like"/>
    <property type="match status" value="1"/>
</dbReference>
<feature type="transmembrane region" description="Helical" evidence="6">
    <location>
        <begin position="461"/>
        <end position="480"/>
    </location>
</feature>
<accession>A0ABY4S6T6</accession>
<dbReference type="InterPro" id="IPR004797">
    <property type="entry name" value="Competence_ComEC/Rec2"/>
</dbReference>
<dbReference type="SUPFAM" id="SSF56281">
    <property type="entry name" value="Metallo-hydrolase/oxidoreductase"/>
    <property type="match status" value="1"/>
</dbReference>
<feature type="domain" description="Metallo-beta-lactamase" evidence="7">
    <location>
        <begin position="574"/>
        <end position="778"/>
    </location>
</feature>
<dbReference type="NCBIfam" id="TIGR00361">
    <property type="entry name" value="ComEC_Rec2"/>
    <property type="match status" value="1"/>
</dbReference>
<feature type="transmembrane region" description="Helical" evidence="6">
    <location>
        <begin position="33"/>
        <end position="55"/>
    </location>
</feature>
<keyword evidence="2" id="KW-1003">Cell membrane</keyword>
<keyword evidence="5 6" id="KW-0472">Membrane</keyword>
<comment type="subcellular location">
    <subcellularLocation>
        <location evidence="1">Cell membrane</location>
        <topology evidence="1">Multi-pass membrane protein</topology>
    </subcellularLocation>
</comment>
<feature type="transmembrane region" description="Helical" evidence="6">
    <location>
        <begin position="511"/>
        <end position="535"/>
    </location>
</feature>
<dbReference type="PANTHER" id="PTHR30619:SF1">
    <property type="entry name" value="RECOMBINATION PROTEIN 2"/>
    <property type="match status" value="1"/>
</dbReference>
<dbReference type="Proteomes" id="UP001056201">
    <property type="component" value="Chromosome 2"/>
</dbReference>
<evidence type="ECO:0000313" key="9">
    <source>
        <dbReference type="Proteomes" id="UP001056201"/>
    </source>
</evidence>
<name>A0ABY4S6T6_AQUTE</name>